<dbReference type="InterPro" id="IPR019787">
    <property type="entry name" value="Znf_PHD-finger"/>
</dbReference>
<dbReference type="InterPro" id="IPR056511">
    <property type="entry name" value="IDM1_C"/>
</dbReference>
<keyword evidence="2" id="KW-0479">Metal-binding</keyword>
<proteinExistence type="predicted"/>
<keyword evidence="10" id="KW-1185">Reference proteome</keyword>
<feature type="region of interest" description="Disordered" evidence="7">
    <location>
        <begin position="443"/>
        <end position="521"/>
    </location>
</feature>
<dbReference type="InterPro" id="IPR001965">
    <property type="entry name" value="Znf_PHD"/>
</dbReference>
<dbReference type="InterPro" id="IPR054292">
    <property type="entry name" value="DUF7028"/>
</dbReference>
<feature type="region of interest" description="Disordered" evidence="7">
    <location>
        <begin position="262"/>
        <end position="350"/>
    </location>
</feature>
<feature type="compositionally biased region" description="Basic and acidic residues" evidence="7">
    <location>
        <begin position="1067"/>
        <end position="1076"/>
    </location>
</feature>
<feature type="compositionally biased region" description="Basic and acidic residues" evidence="7">
    <location>
        <begin position="443"/>
        <end position="453"/>
    </location>
</feature>
<feature type="region of interest" description="Disordered" evidence="7">
    <location>
        <begin position="24"/>
        <end position="98"/>
    </location>
</feature>
<dbReference type="SUPFAM" id="SSF55729">
    <property type="entry name" value="Acyl-CoA N-acyltransferases (Nat)"/>
    <property type="match status" value="1"/>
</dbReference>
<name>A0AAD4JQ89_PERFH</name>
<feature type="region of interest" description="Disordered" evidence="7">
    <location>
        <begin position="129"/>
        <end position="194"/>
    </location>
</feature>
<dbReference type="PANTHER" id="PTHR46309:SF1">
    <property type="entry name" value="PHD FINGER PROTEIN 12"/>
    <property type="match status" value="1"/>
</dbReference>
<feature type="compositionally biased region" description="Low complexity" evidence="7">
    <location>
        <begin position="1339"/>
        <end position="1351"/>
    </location>
</feature>
<feature type="compositionally biased region" description="Polar residues" evidence="7">
    <location>
        <begin position="991"/>
        <end position="1005"/>
    </location>
</feature>
<feature type="compositionally biased region" description="Basic and acidic residues" evidence="7">
    <location>
        <begin position="68"/>
        <end position="77"/>
    </location>
</feature>
<feature type="non-terminal residue" evidence="9">
    <location>
        <position position="1351"/>
    </location>
</feature>
<gene>
    <name evidence="9" type="ORF">C2S53_017343</name>
</gene>
<evidence type="ECO:0000256" key="2">
    <source>
        <dbReference type="ARBA" id="ARBA00022723"/>
    </source>
</evidence>
<reference evidence="9 10" key="1">
    <citation type="journal article" date="2021" name="Nat. Commun.">
        <title>Incipient diploidization of the medicinal plant Perilla within 10,000 years.</title>
        <authorList>
            <person name="Zhang Y."/>
            <person name="Shen Q."/>
            <person name="Leng L."/>
            <person name="Zhang D."/>
            <person name="Chen S."/>
            <person name="Shi Y."/>
            <person name="Ning Z."/>
            <person name="Chen S."/>
        </authorList>
    </citation>
    <scope>NUCLEOTIDE SEQUENCE [LARGE SCALE GENOMIC DNA]</scope>
    <source>
        <strain evidence="10">cv. PC099</strain>
    </source>
</reference>
<organism evidence="9 10">
    <name type="scientific">Perilla frutescens var. hirtella</name>
    <name type="common">Perilla citriodora</name>
    <name type="synonym">Perilla setoyensis</name>
    <dbReference type="NCBI Taxonomy" id="608512"/>
    <lineage>
        <taxon>Eukaryota</taxon>
        <taxon>Viridiplantae</taxon>
        <taxon>Streptophyta</taxon>
        <taxon>Embryophyta</taxon>
        <taxon>Tracheophyta</taxon>
        <taxon>Spermatophyta</taxon>
        <taxon>Magnoliopsida</taxon>
        <taxon>eudicotyledons</taxon>
        <taxon>Gunneridae</taxon>
        <taxon>Pentapetalae</taxon>
        <taxon>asterids</taxon>
        <taxon>lamiids</taxon>
        <taxon>Lamiales</taxon>
        <taxon>Lamiaceae</taxon>
        <taxon>Nepetoideae</taxon>
        <taxon>Elsholtzieae</taxon>
        <taxon>Perilla</taxon>
    </lineage>
</organism>
<protein>
    <recommendedName>
        <fullName evidence="8">PHD-type domain-containing protein</fullName>
    </recommendedName>
</protein>
<feature type="compositionally biased region" description="Basic and acidic residues" evidence="7">
    <location>
        <begin position="1147"/>
        <end position="1164"/>
    </location>
</feature>
<dbReference type="PROSITE" id="PS01359">
    <property type="entry name" value="ZF_PHD_1"/>
    <property type="match status" value="1"/>
</dbReference>
<dbReference type="Gene3D" id="3.40.630.30">
    <property type="match status" value="1"/>
</dbReference>
<evidence type="ECO:0000313" key="10">
    <source>
        <dbReference type="Proteomes" id="UP001190926"/>
    </source>
</evidence>
<sequence>MEGRVGSGVLKKKSSSGCLIIKKAGANKNSGGGLGGLCDSSKGKKRARLVESGSDSSSSSSDEDESLEFMRRKVNEKRLKKGSAGYKRNEVDNAGIDASAEKKRSRLDLFEFDEYDEFDEKKMRNEFLQDKFKSVGRKESGNVKKSSVSSNRNLVVDKRKQGSYFDSSSSGKSKGVGGSGTRNKGFGSDDDEAHMPISLLKEKYQETAGESIRLQGKNGVLKVMVNKKKRMDFSSQAKNHDAVEKDLSEELLVYPDSKISKNPGLIAGKEKSAEKEKGEIKLEKVSNKERKARDSGVAVTDRPQACSSKKALKKEVVRSPSIENSPLVKGKEGREGNVKRGGGSGGSTEKQMLREKIRAMLIDAGWSIDYRPRRNRDYLDAVYISPSGTAYWSIIKAYDAFKKQLEEDDDKAKANIGSPSFAPLSEDLINKLTRQTKKKIAEEMKRKRKEDGMAKSAKKSAVKEAEESSDSDQSEEQLSSYKKQNQKPRGKLSKMDQDSDDDLSDDSLNRKPRKSNPVQGRTSKVIGRCTLLVRGSNRGDNSDFDGYVPYRGKRTVLAWLIDCGTAKLSEKVQYMNRRRTRVMLEGWITRDGIHCGCCSKILTVSKFELHAGSKLRQPFQNIFLESGSSLLQCQIDAWNSQEEPLHRDFFTVDVDGDDPDDDTCGICGDGGDLICCDSCPSTFHQICLGIQILPLGDWHCPNCTCKFCGLAGGNMTEENNVGCNELNGCNFCEKKYHRSCSEKVHAQPKSSYSSSFCGLKCQEIYDHLQKILGIKHELEAGISWSLIQRTDASDASQRGYPLRVECNSKLAVALSVMDECFLPIIDRRSRINIIHNVVYNCGSNFNRLNYRGFYTAILERGDEIIAAASIRLHGDRLAEMPFIGTREIYRRQGMCRRLLSAIETELSSLEVGQLIIPAISEHMNTWTTVFGFDELEDEHKKEIKSMNMLVFPGTDMLQKQLVEQENSDGFKVSGSTKNQPRLPVLVEKVDVSSSGEQNGRASSDSGRCPMSKTCDEVDAVNSGSPVPAIPSDGLREADNPAPDTSVAVCESYIHLPCQEPTACSPEMENKQKESSDNSKCSPAPAEDSNISSEENRFLEPPAEDDSNSLVKAVVEDASKTKTEDSADEHRLLEAPTEDDSNSPVKAVIEDQCKTADSADEHRLLESPAEDDSNSPVKAVVEDACKTEDSADEHRLLEPPAEENSNNSTVKAVVAEDACKTEDSADAPGIENGFPAVSEKASQDASQSKPISNGCVESFPGSVSEVSAEVNAGASNANGEECIMADADSDHKALDAKADGVDPGVVQDAPDRAKTDKPEGECNRSSLADGDVGHPVSPCQAPAQNPAAAENH</sequence>
<feature type="region of interest" description="Disordered" evidence="7">
    <location>
        <begin position="1280"/>
        <end position="1351"/>
    </location>
</feature>
<dbReference type="InterPro" id="IPR011011">
    <property type="entry name" value="Znf_FYVE_PHD"/>
</dbReference>
<dbReference type="Proteomes" id="UP001190926">
    <property type="component" value="Unassembled WGS sequence"/>
</dbReference>
<dbReference type="CDD" id="cd15532">
    <property type="entry name" value="PHD2_CHD_II"/>
    <property type="match status" value="1"/>
</dbReference>
<dbReference type="GO" id="GO:0003714">
    <property type="term" value="F:transcription corepressor activity"/>
    <property type="evidence" value="ECO:0007669"/>
    <property type="project" value="InterPro"/>
</dbReference>
<evidence type="ECO:0000259" key="8">
    <source>
        <dbReference type="PROSITE" id="PS50016"/>
    </source>
</evidence>
<evidence type="ECO:0000256" key="1">
    <source>
        <dbReference type="ARBA" id="ARBA00004123"/>
    </source>
</evidence>
<feature type="compositionally biased region" description="Basic and acidic residues" evidence="7">
    <location>
        <begin position="1113"/>
        <end position="1132"/>
    </location>
</feature>
<dbReference type="GO" id="GO:0005634">
    <property type="term" value="C:nucleus"/>
    <property type="evidence" value="ECO:0007669"/>
    <property type="project" value="UniProtKB-SubCell"/>
</dbReference>
<dbReference type="InterPro" id="IPR013083">
    <property type="entry name" value="Znf_RING/FYVE/PHD"/>
</dbReference>
<dbReference type="SUPFAM" id="SSF57903">
    <property type="entry name" value="FYVE/PHD zinc finger"/>
    <property type="match status" value="1"/>
</dbReference>
<feature type="compositionally biased region" description="Basic and acidic residues" evidence="7">
    <location>
        <begin position="1308"/>
        <end position="1321"/>
    </location>
</feature>
<dbReference type="Gene3D" id="3.30.40.10">
    <property type="entry name" value="Zinc/RING finger domain, C3HC4 (zinc finger)"/>
    <property type="match status" value="1"/>
</dbReference>
<dbReference type="PROSITE" id="PS50016">
    <property type="entry name" value="ZF_PHD_2"/>
    <property type="match status" value="1"/>
</dbReference>
<dbReference type="PANTHER" id="PTHR46309">
    <property type="entry name" value="PHD FINGER PROTEIN 12"/>
    <property type="match status" value="1"/>
</dbReference>
<evidence type="ECO:0000256" key="7">
    <source>
        <dbReference type="SAM" id="MobiDB-lite"/>
    </source>
</evidence>
<dbReference type="Pfam" id="PF22970">
    <property type="entry name" value="DUF7028"/>
    <property type="match status" value="1"/>
</dbReference>
<dbReference type="GO" id="GO:0008270">
    <property type="term" value="F:zinc ion binding"/>
    <property type="evidence" value="ECO:0007669"/>
    <property type="project" value="UniProtKB-KW"/>
</dbReference>
<feature type="compositionally biased region" description="Basic and acidic residues" evidence="7">
    <location>
        <begin position="1179"/>
        <end position="1196"/>
    </location>
</feature>
<dbReference type="InterPro" id="IPR016181">
    <property type="entry name" value="Acyl_CoA_acyltransferase"/>
</dbReference>
<feature type="compositionally biased region" description="Basic and acidic residues" evidence="7">
    <location>
        <begin position="268"/>
        <end position="294"/>
    </location>
</feature>
<dbReference type="SMART" id="SM00249">
    <property type="entry name" value="PHD"/>
    <property type="match status" value="2"/>
</dbReference>
<dbReference type="GO" id="GO:0006357">
    <property type="term" value="P:regulation of transcription by RNA polymerase II"/>
    <property type="evidence" value="ECO:0007669"/>
    <property type="project" value="TreeGrafter"/>
</dbReference>
<keyword evidence="5" id="KW-0539">Nucleus</keyword>
<dbReference type="InterPro" id="IPR032308">
    <property type="entry name" value="TDBD"/>
</dbReference>
<dbReference type="InterPro" id="IPR042163">
    <property type="entry name" value="PHF12"/>
</dbReference>
<comment type="subcellular location">
    <subcellularLocation>
        <location evidence="1">Nucleus</location>
    </subcellularLocation>
</comment>
<evidence type="ECO:0000256" key="3">
    <source>
        <dbReference type="ARBA" id="ARBA00022771"/>
    </source>
</evidence>
<accession>A0AAD4JQ89</accession>
<dbReference type="Pfam" id="PF16135">
    <property type="entry name" value="TDBD"/>
    <property type="match status" value="1"/>
</dbReference>
<dbReference type="CDD" id="cd04301">
    <property type="entry name" value="NAT_SF"/>
    <property type="match status" value="1"/>
</dbReference>
<dbReference type="Pfam" id="PF23209">
    <property type="entry name" value="IDM1_C"/>
    <property type="match status" value="1"/>
</dbReference>
<feature type="domain" description="PHD-type" evidence="8">
    <location>
        <begin position="661"/>
        <end position="706"/>
    </location>
</feature>
<keyword evidence="3 6" id="KW-0863">Zinc-finger</keyword>
<feature type="region of interest" description="Disordered" evidence="7">
    <location>
        <begin position="989"/>
        <end position="1042"/>
    </location>
</feature>
<feature type="compositionally biased region" description="Low complexity" evidence="7">
    <location>
        <begin position="143"/>
        <end position="154"/>
    </location>
</feature>
<dbReference type="InterPro" id="IPR019786">
    <property type="entry name" value="Zinc_finger_PHD-type_CS"/>
</dbReference>
<dbReference type="Pfam" id="PF00628">
    <property type="entry name" value="PHD"/>
    <property type="match status" value="1"/>
</dbReference>
<evidence type="ECO:0000313" key="9">
    <source>
        <dbReference type="EMBL" id="KAH6838040.1"/>
    </source>
</evidence>
<feature type="compositionally biased region" description="Basic and acidic residues" evidence="7">
    <location>
        <begin position="329"/>
        <end position="338"/>
    </location>
</feature>
<evidence type="ECO:0000256" key="4">
    <source>
        <dbReference type="ARBA" id="ARBA00022833"/>
    </source>
</evidence>
<dbReference type="EMBL" id="SDAM02000003">
    <property type="protein sequence ID" value="KAH6838040.1"/>
    <property type="molecule type" value="Genomic_DNA"/>
</dbReference>
<comment type="caution">
    <text evidence="9">The sequence shown here is derived from an EMBL/GenBank/DDBJ whole genome shotgun (WGS) entry which is preliminary data.</text>
</comment>
<keyword evidence="4" id="KW-0862">Zinc</keyword>
<feature type="region of interest" description="Disordered" evidence="7">
    <location>
        <begin position="1063"/>
        <end position="1252"/>
    </location>
</feature>
<evidence type="ECO:0000256" key="6">
    <source>
        <dbReference type="PROSITE-ProRule" id="PRU00146"/>
    </source>
</evidence>
<evidence type="ECO:0000256" key="5">
    <source>
        <dbReference type="ARBA" id="ARBA00023242"/>
    </source>
</evidence>
<feature type="compositionally biased region" description="Basic and acidic residues" evidence="7">
    <location>
        <begin position="129"/>
        <end position="142"/>
    </location>
</feature>
<feature type="compositionally biased region" description="Basic and acidic residues" evidence="7">
    <location>
        <begin position="1287"/>
        <end position="1299"/>
    </location>
</feature>
<feature type="compositionally biased region" description="Low complexity" evidence="7">
    <location>
        <begin position="51"/>
        <end position="60"/>
    </location>
</feature>